<keyword evidence="2" id="KW-1185">Reference proteome</keyword>
<gene>
    <name evidence="1" type="ORF">LXN57_22795</name>
</gene>
<organism evidence="1 2">
    <name type="scientific">Paractinoplanes hotanensis</name>
    <dbReference type="NCBI Taxonomy" id="2906497"/>
    <lineage>
        <taxon>Bacteria</taxon>
        <taxon>Bacillati</taxon>
        <taxon>Actinomycetota</taxon>
        <taxon>Actinomycetes</taxon>
        <taxon>Micromonosporales</taxon>
        <taxon>Micromonosporaceae</taxon>
        <taxon>Paractinoplanes</taxon>
    </lineage>
</organism>
<accession>A0ABT0Y2Y9</accession>
<dbReference type="EMBL" id="JAMQOL010000031">
    <property type="protein sequence ID" value="MCM4080414.1"/>
    <property type="molecule type" value="Genomic_DNA"/>
</dbReference>
<dbReference type="RefSeq" id="WP_251800204.1">
    <property type="nucleotide sequence ID" value="NZ_JAMQOL010000031.1"/>
</dbReference>
<name>A0ABT0Y2Y9_9ACTN</name>
<dbReference type="SUPFAM" id="SSF56563">
    <property type="entry name" value="Major capsid protein gp5"/>
    <property type="match status" value="1"/>
</dbReference>
<proteinExistence type="predicted"/>
<sequence length="598" mass="64651">MTELLSFDGLTAETFTVDQERRTLRGVVVPWNRLGRHANGNSWRFTADSTVYGHAKYIRLNDEHVGSMKLGRASAAESTPEGLVMTFKVFDGPAGDKALAAALAGKKTGFSVEVDIDTADTQPDPENPGTTLVSMANLTGVAFTASPAFTDARLISVAANEKGSGMPEEVTTEETPAEVKPETVQAADEALTPALFKEMFSQLMANYKPEAAPRPVVDPTAGRQTAVTQVAEPVSYAFSRTDQQGQVKYHFSSATEHDFSRDIMATITAFVEKRDPGAAQRRVDDFVKQSFADVEIADVPGTRVAQLRPDMWVPQRDYATPLWDLAGRGAPPDGGMPFYVPKFTSSSGLVSVATEKTEPAGGSFVDELQTITPGQLWGKVEITRQLWRTQGNPALSGILWEQMLREFYEDREAAIATFLATLTAATDIALTATDASPSNDEYQATMESFEQAYADLLFARGGNRFTAFAVHQALYRVAARVKDDQGRPLYPMIAPSNANGTTASRYSTINVGGSTWVPAYALGTPASASTNSWLFDPSVVMAWAGAPERLFWDFGATVQTSNIPQLSFVTVGLYADYAVANTDIAGVRQVTFDPNSEA</sequence>
<protein>
    <submittedName>
        <fullName evidence="1">Uncharacterized protein</fullName>
    </submittedName>
</protein>
<dbReference type="Proteomes" id="UP001523216">
    <property type="component" value="Unassembled WGS sequence"/>
</dbReference>
<evidence type="ECO:0000313" key="2">
    <source>
        <dbReference type="Proteomes" id="UP001523216"/>
    </source>
</evidence>
<comment type="caution">
    <text evidence="1">The sequence shown here is derived from an EMBL/GenBank/DDBJ whole genome shotgun (WGS) entry which is preliminary data.</text>
</comment>
<evidence type="ECO:0000313" key="1">
    <source>
        <dbReference type="EMBL" id="MCM4080414.1"/>
    </source>
</evidence>
<reference evidence="1 2" key="1">
    <citation type="submission" date="2022-06" db="EMBL/GenBank/DDBJ databases">
        <title>Actinoplanes abujensis sp. nov., isolated from Nigerian arid soil.</title>
        <authorList>
            <person name="Ding P."/>
        </authorList>
    </citation>
    <scope>NUCLEOTIDE SEQUENCE [LARGE SCALE GENOMIC DNA]</scope>
    <source>
        <strain evidence="2">TRM88002</strain>
    </source>
</reference>